<comment type="caution">
    <text evidence="1">The sequence shown here is derived from an EMBL/GenBank/DDBJ whole genome shotgun (WGS) entry which is preliminary data.</text>
</comment>
<accession>A0A2R9T2T0</accession>
<dbReference type="RefSeq" id="WP_006207290.1">
    <property type="nucleotide sequence ID" value="NZ_ADHJ01000001.1"/>
</dbReference>
<reference evidence="1 2" key="1">
    <citation type="journal article" date="2010" name="BMC Genomics">
        <title>Genome sequence of the pattern forming Paenibacillus vortex bacterium reveals potential for thriving in complex environments.</title>
        <authorList>
            <person name="Sirota-Madi A."/>
            <person name="Olender T."/>
            <person name="Helman Y."/>
            <person name="Ingham C."/>
            <person name="Brainis I."/>
            <person name="Roth D."/>
            <person name="Hagi E."/>
            <person name="Brodsky L."/>
            <person name="Leshkowitz D."/>
            <person name="Galatenko V."/>
            <person name="Nikolaev V."/>
            <person name="Mugasimangalam R.C."/>
            <person name="Bransburg-Zabary S."/>
            <person name="Gutnick D.L."/>
            <person name="Lancet D."/>
            <person name="Ben-Jacob E."/>
        </authorList>
    </citation>
    <scope>NUCLEOTIDE SEQUENCE [LARGE SCALE GENOMIC DNA]</scope>
    <source>
        <strain evidence="1 2">V453</strain>
    </source>
</reference>
<dbReference type="AlphaFoldDB" id="A0A2R9T2T0"/>
<keyword evidence="2" id="KW-1185">Reference proteome</keyword>
<gene>
    <name evidence="1" type="ORF">PVOR_01630</name>
</gene>
<organism evidence="1 2">
    <name type="scientific">Paenibacillus vortex V453</name>
    <dbReference type="NCBI Taxonomy" id="715225"/>
    <lineage>
        <taxon>Bacteria</taxon>
        <taxon>Bacillati</taxon>
        <taxon>Bacillota</taxon>
        <taxon>Bacilli</taxon>
        <taxon>Bacillales</taxon>
        <taxon>Paenibacillaceae</taxon>
        <taxon>Paenibacillus</taxon>
    </lineage>
</organism>
<protein>
    <submittedName>
        <fullName evidence="1">Uncharacterized protein</fullName>
    </submittedName>
</protein>
<dbReference type="EMBL" id="ADHJ01000001">
    <property type="protein sequence ID" value="EFU43871.1"/>
    <property type="molecule type" value="Genomic_DNA"/>
</dbReference>
<name>A0A2R9T2T0_9BACL</name>
<dbReference type="KEGG" id="pvo:PVOR_01630"/>
<evidence type="ECO:0000313" key="2">
    <source>
        <dbReference type="Proteomes" id="UP000003094"/>
    </source>
</evidence>
<sequence>MQKNKTIYIAQLPQPIQEAIMTDVRSALMDIDLTVAEQEIALQDAMDSRLCDLSDTIDIEKYL</sequence>
<proteinExistence type="predicted"/>
<dbReference type="Proteomes" id="UP000003094">
    <property type="component" value="Unassembled WGS sequence"/>
</dbReference>
<evidence type="ECO:0000313" key="1">
    <source>
        <dbReference type="EMBL" id="EFU43871.1"/>
    </source>
</evidence>